<organism evidence="3 4">
    <name type="scientific">Monilinia laxa</name>
    <name type="common">Brown rot fungus</name>
    <name type="synonym">Sclerotinia laxa</name>
    <dbReference type="NCBI Taxonomy" id="61186"/>
    <lineage>
        <taxon>Eukaryota</taxon>
        <taxon>Fungi</taxon>
        <taxon>Dikarya</taxon>
        <taxon>Ascomycota</taxon>
        <taxon>Pezizomycotina</taxon>
        <taxon>Leotiomycetes</taxon>
        <taxon>Helotiales</taxon>
        <taxon>Sclerotiniaceae</taxon>
        <taxon>Monilinia</taxon>
    </lineage>
</organism>
<feature type="coiled-coil region" evidence="1">
    <location>
        <begin position="46"/>
        <end position="153"/>
    </location>
</feature>
<sequence>MSNGRELVWVVGRYQDQDHWISRAKEEMASFEGTHSFAMKRGKEMKKDRNARLSQDEREIARLREEGQSFEHILERQKEIETREANLKAMFKELNLARREKEKKIQMDRLANRIAYKSSIKRKEASRLEKDRLASLLANLKQAHIDRQGQQEERAARIKTFVASRNATKAEKRADLLSTTVGYQSKPLQIGARKVQPGGGSGSGRSSRRLRLTQFKEATKDVARRGLLLRPSRPIVPGISGIRREKESTLKRREWLQKRREGKSSSRMERVTSITSKLEDTM</sequence>
<dbReference type="Proteomes" id="UP000326757">
    <property type="component" value="Unassembled WGS sequence"/>
</dbReference>
<evidence type="ECO:0000256" key="2">
    <source>
        <dbReference type="SAM" id="MobiDB-lite"/>
    </source>
</evidence>
<comment type="caution">
    <text evidence="3">The sequence shown here is derived from an EMBL/GenBank/DDBJ whole genome shotgun (WGS) entry which is preliminary data.</text>
</comment>
<reference evidence="3 4" key="1">
    <citation type="submission" date="2019-06" db="EMBL/GenBank/DDBJ databases">
        <title>Genome Sequence of the Brown Rot Fungal Pathogen Monilinia laxa.</title>
        <authorList>
            <person name="De Miccolis Angelini R.M."/>
            <person name="Landi L."/>
            <person name="Abate D."/>
            <person name="Pollastro S."/>
            <person name="Romanazzi G."/>
            <person name="Faretra F."/>
        </authorList>
    </citation>
    <scope>NUCLEOTIDE SEQUENCE [LARGE SCALE GENOMIC DNA]</scope>
    <source>
        <strain evidence="3 4">Mlax316</strain>
    </source>
</reference>
<dbReference type="EMBL" id="VIGI01000004">
    <property type="protein sequence ID" value="KAB8301335.1"/>
    <property type="molecule type" value="Genomic_DNA"/>
</dbReference>
<name>A0A5N6KD96_MONLA</name>
<dbReference type="AlphaFoldDB" id="A0A5N6KD96"/>
<dbReference type="OrthoDB" id="3529586at2759"/>
<evidence type="ECO:0000313" key="4">
    <source>
        <dbReference type="Proteomes" id="UP000326757"/>
    </source>
</evidence>
<proteinExistence type="predicted"/>
<accession>A0A5N6KD96</accession>
<feature type="compositionally biased region" description="Basic and acidic residues" evidence="2">
    <location>
        <begin position="253"/>
        <end position="270"/>
    </location>
</feature>
<feature type="region of interest" description="Disordered" evidence="2">
    <location>
        <begin position="253"/>
        <end position="282"/>
    </location>
</feature>
<protein>
    <submittedName>
        <fullName evidence="3">Uncharacterized protein</fullName>
    </submittedName>
</protein>
<evidence type="ECO:0000313" key="3">
    <source>
        <dbReference type="EMBL" id="KAB8301335.1"/>
    </source>
</evidence>
<evidence type="ECO:0000256" key="1">
    <source>
        <dbReference type="SAM" id="Coils"/>
    </source>
</evidence>
<gene>
    <name evidence="3" type="ORF">EYC80_003216</name>
</gene>
<keyword evidence="1" id="KW-0175">Coiled coil</keyword>
<keyword evidence="4" id="KW-1185">Reference proteome</keyword>